<keyword evidence="1" id="KW-0175">Coiled coil</keyword>
<dbReference type="AlphaFoldDB" id="R9PU78"/>
<dbReference type="Proteomes" id="UP000014461">
    <property type="component" value="Unassembled WGS sequence"/>
</dbReference>
<evidence type="ECO:0000313" key="4">
    <source>
        <dbReference type="Proteomes" id="UP000014461"/>
    </source>
</evidence>
<dbReference type="PANTHER" id="PTHR21666:SF270">
    <property type="entry name" value="MUREIN HYDROLASE ACTIVATOR ENVC"/>
    <property type="match status" value="1"/>
</dbReference>
<dbReference type="RefSeq" id="WP_016403463.1">
    <property type="nucleotide sequence ID" value="NZ_BARX01000032.1"/>
</dbReference>
<gene>
    <name evidence="3" type="ORF">AALB_3776</name>
</gene>
<feature type="coiled-coil region" evidence="1">
    <location>
        <begin position="37"/>
        <end position="127"/>
    </location>
</feature>
<name>R9PU78_AGAAL</name>
<keyword evidence="3" id="KW-0378">Hydrolase</keyword>
<dbReference type="FunFam" id="2.70.70.10:FF:000003">
    <property type="entry name" value="Murein hydrolase activator EnvC"/>
    <property type="match status" value="1"/>
</dbReference>
<dbReference type="Gene3D" id="6.10.250.3150">
    <property type="match status" value="1"/>
</dbReference>
<dbReference type="InterPro" id="IPR016047">
    <property type="entry name" value="M23ase_b-sheet_dom"/>
</dbReference>
<dbReference type="STRING" id="1331007.AALB_3776"/>
<dbReference type="CDD" id="cd12797">
    <property type="entry name" value="M23_peptidase"/>
    <property type="match status" value="1"/>
</dbReference>
<dbReference type="Gene3D" id="2.70.70.10">
    <property type="entry name" value="Glucose Permease (Domain IIA)"/>
    <property type="match status" value="1"/>
</dbReference>
<keyword evidence="4" id="KW-1185">Reference proteome</keyword>
<dbReference type="Pfam" id="PF01551">
    <property type="entry name" value="Peptidase_M23"/>
    <property type="match status" value="1"/>
</dbReference>
<dbReference type="EMBL" id="BARX01000032">
    <property type="protein sequence ID" value="GAD03696.1"/>
    <property type="molecule type" value="Genomic_DNA"/>
</dbReference>
<evidence type="ECO:0000259" key="2">
    <source>
        <dbReference type="Pfam" id="PF01551"/>
    </source>
</evidence>
<dbReference type="OrthoDB" id="9784703at2"/>
<feature type="coiled-coil region" evidence="1">
    <location>
        <begin position="170"/>
        <end position="250"/>
    </location>
</feature>
<dbReference type="GO" id="GO:0004222">
    <property type="term" value="F:metalloendopeptidase activity"/>
    <property type="evidence" value="ECO:0007669"/>
    <property type="project" value="TreeGrafter"/>
</dbReference>
<feature type="domain" description="M23ase beta-sheet core" evidence="2">
    <location>
        <begin position="296"/>
        <end position="390"/>
    </location>
</feature>
<protein>
    <submittedName>
        <fullName evidence="3">Periplasmic septal ring factor with murein hydrolase activity EnvC/YibP</fullName>
    </submittedName>
</protein>
<organism evidence="3 4">
    <name type="scientific">Agarivorans albus MKT 106</name>
    <dbReference type="NCBI Taxonomy" id="1331007"/>
    <lineage>
        <taxon>Bacteria</taxon>
        <taxon>Pseudomonadati</taxon>
        <taxon>Pseudomonadota</taxon>
        <taxon>Gammaproteobacteria</taxon>
        <taxon>Alteromonadales</taxon>
        <taxon>Alteromonadaceae</taxon>
        <taxon>Agarivorans</taxon>
    </lineage>
</organism>
<dbReference type="InterPro" id="IPR011055">
    <property type="entry name" value="Dup_hybrid_motif"/>
</dbReference>
<dbReference type="SUPFAM" id="SSF51261">
    <property type="entry name" value="Duplicated hybrid motif"/>
    <property type="match status" value="1"/>
</dbReference>
<dbReference type="InterPro" id="IPR050570">
    <property type="entry name" value="Cell_wall_metabolism_enzyme"/>
</dbReference>
<proteinExistence type="predicted"/>
<comment type="caution">
    <text evidence="3">The sequence shown here is derived from an EMBL/GenBank/DDBJ whole genome shotgun (WGS) entry which is preliminary data.</text>
</comment>
<reference evidence="3" key="1">
    <citation type="journal article" date="2013" name="Genome Announc.">
        <title>Draft Genome Sequence of Agarivorans albus Strain MKT 106T, an Agarolytic Marine Bacterium.</title>
        <authorList>
            <person name="Yasuike M."/>
            <person name="Nakamura Y."/>
            <person name="Kai W."/>
            <person name="Fujiwara A."/>
            <person name="Fukui Y."/>
            <person name="Satomi M."/>
            <person name="Sano M."/>
        </authorList>
    </citation>
    <scope>NUCLEOTIDE SEQUENCE [LARGE SCALE GENOMIC DNA]</scope>
</reference>
<evidence type="ECO:0000313" key="3">
    <source>
        <dbReference type="EMBL" id="GAD03696.1"/>
    </source>
</evidence>
<sequence>MKEPISASKQGASKRLIRLFNASLIAGVLLLLCPPLHANEQQQLLDVQQQLKQQQQQLKKRKNDISKAQEQLRQYELALADSSQQLRKLNNQLSHSKIEQQDIQQQEKALEEKLTQQQQALKAQINSAYRLGNSDYMKMLLNQQNAADLERMLSYYQYLAKARSKALEQVSFQQLELSKVQSQLAEVQKQLEGLVAQQKQKLDQLQSQQNQRKQQLVKLNKLQNTEQSRLEQLQINEQHLQQVISDQIEQQQQLALKQNLDKTPLTGLAKAKGKLPWPLKGRVLHSYNSKNQGQTRWQGIVIDSHPGTNVKAVASGNVVFADWLRGYGLVVAIDHGEQYLSFYGYNQSLNAEIGERVSAGQTVAYAGNTGGQTTNALFFQIRHKGQTQDPRKWLK</sequence>
<accession>R9PU78</accession>
<evidence type="ECO:0000256" key="1">
    <source>
        <dbReference type="SAM" id="Coils"/>
    </source>
</evidence>
<dbReference type="PANTHER" id="PTHR21666">
    <property type="entry name" value="PEPTIDASE-RELATED"/>
    <property type="match status" value="1"/>
</dbReference>